<comment type="caution">
    <text evidence="2">The sequence shown here is derived from an EMBL/GenBank/DDBJ whole genome shotgun (WGS) entry which is preliminary data.</text>
</comment>
<organism evidence="2 3">
    <name type="scientific">Enterovirga rhinocerotis</name>
    <dbReference type="NCBI Taxonomy" id="1339210"/>
    <lineage>
        <taxon>Bacteria</taxon>
        <taxon>Pseudomonadati</taxon>
        <taxon>Pseudomonadota</taxon>
        <taxon>Alphaproteobacteria</taxon>
        <taxon>Hyphomicrobiales</taxon>
        <taxon>Methylobacteriaceae</taxon>
        <taxon>Enterovirga</taxon>
    </lineage>
</organism>
<dbReference type="EMBL" id="SNZR01000011">
    <property type="protein sequence ID" value="TDR93936.1"/>
    <property type="molecule type" value="Genomic_DNA"/>
</dbReference>
<reference evidence="2 3" key="1">
    <citation type="submission" date="2019-03" db="EMBL/GenBank/DDBJ databases">
        <title>Genomic Encyclopedia of Type Strains, Phase IV (KMG-IV): sequencing the most valuable type-strain genomes for metagenomic binning, comparative biology and taxonomic classification.</title>
        <authorList>
            <person name="Goeker M."/>
        </authorList>
    </citation>
    <scope>NUCLEOTIDE SEQUENCE [LARGE SCALE GENOMIC DNA]</scope>
    <source>
        <strain evidence="2 3">DSM 25903</strain>
    </source>
</reference>
<dbReference type="Proteomes" id="UP000295122">
    <property type="component" value="Unassembled WGS sequence"/>
</dbReference>
<keyword evidence="1" id="KW-0812">Transmembrane</keyword>
<proteinExistence type="predicted"/>
<evidence type="ECO:0000313" key="3">
    <source>
        <dbReference type="Proteomes" id="UP000295122"/>
    </source>
</evidence>
<sequence length="177" mass="19992">MSSPAKTTVLVANTYQARKVRWFFWACVPLFIGCAYWGWDLSRTYGLSPGDGGVLQPLSWRLTVAAIVVAVGLLPLAGMILYVRRYVAGLIRQGGEVIVTFVGWPAPSERRIPVAQVTPGREHDGRFSTLTHRVNTPWMTIRLAGRIYLIDLQAELVDRHALSRLFTEARRQRERRS</sequence>
<gene>
    <name evidence="2" type="ORF">EV668_1205</name>
</gene>
<accession>A0A4R7CAC2</accession>
<feature type="transmembrane region" description="Helical" evidence="1">
    <location>
        <begin position="20"/>
        <end position="39"/>
    </location>
</feature>
<dbReference type="PROSITE" id="PS51257">
    <property type="entry name" value="PROKAR_LIPOPROTEIN"/>
    <property type="match status" value="1"/>
</dbReference>
<keyword evidence="3" id="KW-1185">Reference proteome</keyword>
<evidence type="ECO:0000256" key="1">
    <source>
        <dbReference type="SAM" id="Phobius"/>
    </source>
</evidence>
<name>A0A4R7CAC2_9HYPH</name>
<feature type="transmembrane region" description="Helical" evidence="1">
    <location>
        <begin position="59"/>
        <end position="83"/>
    </location>
</feature>
<dbReference type="OrthoDB" id="511040at2"/>
<evidence type="ECO:0000313" key="2">
    <source>
        <dbReference type="EMBL" id="TDR93936.1"/>
    </source>
</evidence>
<protein>
    <submittedName>
        <fullName evidence="2">Uncharacterized protein</fullName>
    </submittedName>
</protein>
<keyword evidence="1" id="KW-0472">Membrane</keyword>
<dbReference type="AlphaFoldDB" id="A0A4R7CAC2"/>
<dbReference type="RefSeq" id="WP_133768887.1">
    <property type="nucleotide sequence ID" value="NZ_SNZR01000011.1"/>
</dbReference>
<keyword evidence="1" id="KW-1133">Transmembrane helix</keyword>